<evidence type="ECO:0000256" key="8">
    <source>
        <dbReference type="PROSITE-ProRule" id="PRU00723"/>
    </source>
</evidence>
<feature type="compositionally biased region" description="Low complexity" evidence="9">
    <location>
        <begin position="245"/>
        <end position="264"/>
    </location>
</feature>
<dbReference type="GO" id="GO:0070761">
    <property type="term" value="C:pre-snoRNP complex"/>
    <property type="evidence" value="ECO:0007669"/>
    <property type="project" value="TreeGrafter"/>
</dbReference>
<dbReference type="InterPro" id="IPR051639">
    <property type="entry name" value="BCD1"/>
</dbReference>
<dbReference type="PROSITE" id="PS50103">
    <property type="entry name" value="ZF_C3H1"/>
    <property type="match status" value="2"/>
</dbReference>
<dbReference type="OrthoDB" id="272357at2759"/>
<feature type="region of interest" description="Disordered" evidence="9">
    <location>
        <begin position="230"/>
        <end position="319"/>
    </location>
</feature>
<dbReference type="Pfam" id="PF25790">
    <property type="entry name" value="BCD1"/>
    <property type="match status" value="1"/>
</dbReference>
<dbReference type="GO" id="GO:0005634">
    <property type="term" value="C:nucleus"/>
    <property type="evidence" value="ECO:0007669"/>
    <property type="project" value="TreeGrafter"/>
</dbReference>
<evidence type="ECO:0000256" key="4">
    <source>
        <dbReference type="ARBA" id="ARBA00022833"/>
    </source>
</evidence>
<keyword evidence="3 7" id="KW-0863">Zinc-finger</keyword>
<accession>S9U4W8</accession>
<evidence type="ECO:0000259" key="11">
    <source>
        <dbReference type="PROSITE" id="PS51083"/>
    </source>
</evidence>
<feature type="region of interest" description="Disordered" evidence="9">
    <location>
        <begin position="1"/>
        <end position="30"/>
    </location>
</feature>
<keyword evidence="1" id="KW-0597">Phosphoprotein</keyword>
<evidence type="ECO:0000256" key="2">
    <source>
        <dbReference type="ARBA" id="ARBA00022723"/>
    </source>
</evidence>
<sequence>MSAPHEEQQRPSVPDDGTGGPHAGAEKDQEGSQEAMKMKVCCVCGSTALYTCPGCARRTCSITCVRVHKEDFGCSGERDIAQKVTLSEFTDTQLQRDYHFLENCQRVIANTERSLPHFWRYNFKALPPPIFSLREAAKKRGVVCQIMSEGMQKRDLNTSRFDRKTNTIVWRCQFTFIDSASASFAVATDWGCERHHLGDIMKFCWATNPPLPCYHITKTYNRASRYVARPPQDERAGGGTDKAAPDASAEPPEAPQGEPQPSEGASHEESGAPADAAVTPPPGHVQERPPAPHELFTTDALPDVSVDPLTEEERQNERRVRAFTSGKKCFILSKAERLGLVNKYFVLDPNKTLNENLRLVFFVNEFPEFIVVSEDSFDKYPLISNDEKMQLRMSFKAKPKEPKPRLKKSDLSEEDQQRYARVPCRNYLYGRCDLEEACPYMHCEKEDVPLCKSFLKGNCPKGNRCSFRHDPTEEELAAQQRPMKRRRF</sequence>
<evidence type="ECO:0000256" key="1">
    <source>
        <dbReference type="ARBA" id="ARBA00022553"/>
    </source>
</evidence>
<feature type="compositionally biased region" description="Basic and acidic residues" evidence="9">
    <location>
        <begin position="398"/>
        <end position="414"/>
    </location>
</feature>
<dbReference type="Pfam" id="PF00642">
    <property type="entry name" value="zf-CCCH"/>
    <property type="match status" value="1"/>
</dbReference>
<feature type="domain" description="HIT-type" evidence="11">
    <location>
        <begin position="41"/>
        <end position="74"/>
    </location>
</feature>
<dbReference type="CDD" id="cd23023">
    <property type="entry name" value="zf-HIT_BCD1"/>
    <property type="match status" value="1"/>
</dbReference>
<evidence type="ECO:0000256" key="6">
    <source>
        <dbReference type="ARBA" id="ARBA00049654"/>
    </source>
</evidence>
<dbReference type="InterPro" id="IPR057721">
    <property type="entry name" value="BCD1_alpha/beta"/>
</dbReference>
<dbReference type="GO" id="GO:0048254">
    <property type="term" value="P:snoRNA localization"/>
    <property type="evidence" value="ECO:0007669"/>
    <property type="project" value="TreeGrafter"/>
</dbReference>
<reference evidence="13" key="2">
    <citation type="submission" date="2013-03" db="EMBL/GenBank/DDBJ databases">
        <authorList>
            <person name="Motta M.C.M."/>
            <person name="Martins A.C.A."/>
            <person name="Preta C.M.C.C."/>
            <person name="Silva R."/>
            <person name="de Souza S.S."/>
            <person name="Klein C.C."/>
            <person name="de Almeida L.G.P."/>
            <person name="Cunha O.L."/>
            <person name="Colabardini A.C."/>
            <person name="Lima B.A."/>
            <person name="Machado C.R."/>
            <person name="Soares C.M.A."/>
            <person name="de Menezes C.B.A."/>
            <person name="Bartolomeu D.C."/>
            <person name="Grisard E.C."/>
            <person name="Fantinatti-Garboggini F."/>
            <person name="Rodrigues-Luiz G.F."/>
            <person name="Wagner G."/>
            <person name="Goldman G.H."/>
            <person name="Fietto J.L.R."/>
            <person name="Ciapina L.P."/>
            <person name="Brocchi M."/>
            <person name="Elias M.C."/>
            <person name="Goldman M.H.S."/>
            <person name="Sagot M.-F."/>
            <person name="Pereira M."/>
            <person name="Stoco P.H."/>
            <person name="Teixeira S.M.R."/>
            <person name="de Mendonca-Neto R.P."/>
            <person name="Maciel T.E.F."/>
            <person name="Mendes T.A.O."/>
            <person name="Urmenyi T.P."/>
            <person name="Teixeira M.M.G."/>
            <person name="de Camargo E.F.P."/>
            <person name="de Sousa W."/>
            <person name="Schenkman S."/>
            <person name="de Vasconcelos A.T.R."/>
        </authorList>
    </citation>
    <scope>NUCLEOTIDE SEQUENCE</scope>
</reference>
<dbReference type="Proteomes" id="UP000015354">
    <property type="component" value="Unassembled WGS sequence"/>
</dbReference>
<gene>
    <name evidence="13" type="ORF">STCU_07368</name>
    <name evidence="12" type="ORF">STCU_08503</name>
</gene>
<evidence type="ECO:0000256" key="3">
    <source>
        <dbReference type="ARBA" id="ARBA00022771"/>
    </source>
</evidence>
<comment type="caution">
    <text evidence="13">The sequence shown here is derived from an EMBL/GenBank/DDBJ whole genome shotgun (WGS) entry which is preliminary data.</text>
</comment>
<dbReference type="PANTHER" id="PTHR13483">
    <property type="entry name" value="BOX C_D SNORNA PROTEIN 1-RELATED"/>
    <property type="match status" value="1"/>
</dbReference>
<evidence type="ECO:0000313" key="13">
    <source>
        <dbReference type="EMBL" id="EPY23988.1"/>
    </source>
</evidence>
<evidence type="ECO:0000256" key="5">
    <source>
        <dbReference type="ARBA" id="ARBA00049598"/>
    </source>
</evidence>
<dbReference type="PANTHER" id="PTHR13483:SF3">
    <property type="entry name" value="BOX C_D SNORNA PROTEIN 1"/>
    <property type="match status" value="1"/>
</dbReference>
<feature type="domain" description="C3H1-type" evidence="10">
    <location>
        <begin position="418"/>
        <end position="444"/>
    </location>
</feature>
<evidence type="ECO:0000256" key="7">
    <source>
        <dbReference type="PROSITE-ProRule" id="PRU00453"/>
    </source>
</evidence>
<dbReference type="InterPro" id="IPR000571">
    <property type="entry name" value="Znf_CCCH"/>
</dbReference>
<organism evidence="13 14">
    <name type="scientific">Strigomonas culicis</name>
    <dbReference type="NCBI Taxonomy" id="28005"/>
    <lineage>
        <taxon>Eukaryota</taxon>
        <taxon>Discoba</taxon>
        <taxon>Euglenozoa</taxon>
        <taxon>Kinetoplastea</taxon>
        <taxon>Metakinetoplastina</taxon>
        <taxon>Trypanosomatida</taxon>
        <taxon>Trypanosomatidae</taxon>
        <taxon>Strigomonadinae</taxon>
        <taxon>Strigomonas</taxon>
    </lineage>
</organism>
<feature type="region of interest" description="Disordered" evidence="9">
    <location>
        <begin position="395"/>
        <end position="414"/>
    </location>
</feature>
<reference evidence="13 14" key="1">
    <citation type="journal article" date="2013" name="PLoS ONE">
        <title>Predicting the Proteins of Angomonas deanei, Strigomonas culicis and Their Respective Endosymbionts Reveals New Aspects of the Trypanosomatidae Family.</title>
        <authorList>
            <person name="Motta M.C."/>
            <person name="Martins A.C."/>
            <person name="de Souza S.S."/>
            <person name="Catta-Preta C.M."/>
            <person name="Silva R."/>
            <person name="Klein C.C."/>
            <person name="de Almeida L.G."/>
            <person name="de Lima Cunha O."/>
            <person name="Ciapina L.P."/>
            <person name="Brocchi M."/>
            <person name="Colabardini A.C."/>
            <person name="de Araujo Lima B."/>
            <person name="Machado C.R."/>
            <person name="de Almeida Soares C.M."/>
            <person name="Probst C.M."/>
            <person name="de Menezes C.B."/>
            <person name="Thompson C.E."/>
            <person name="Bartholomeu D.C."/>
            <person name="Gradia D.F."/>
            <person name="Pavoni D.P."/>
            <person name="Grisard E.C."/>
            <person name="Fantinatti-Garboggini F."/>
            <person name="Marchini F.K."/>
            <person name="Rodrigues-Luiz G.F."/>
            <person name="Wagner G."/>
            <person name="Goldman G.H."/>
            <person name="Fietto J.L."/>
            <person name="Elias M.C."/>
            <person name="Goldman M.H."/>
            <person name="Sagot M.F."/>
            <person name="Pereira M."/>
            <person name="Stoco P.H."/>
            <person name="de Mendonca-Neto R.P."/>
            <person name="Teixeira S.M."/>
            <person name="Maciel T.E."/>
            <person name="de Oliveira Mendes T.A."/>
            <person name="Urmenyi T.P."/>
            <person name="de Souza W."/>
            <person name="Schenkman S."/>
            <person name="de Vasconcelos A.T."/>
        </authorList>
    </citation>
    <scope>NUCLEOTIDE SEQUENCE [LARGE SCALE GENOMIC DNA]</scope>
</reference>
<evidence type="ECO:0000259" key="10">
    <source>
        <dbReference type="PROSITE" id="PS50103"/>
    </source>
</evidence>
<evidence type="ECO:0000256" key="9">
    <source>
        <dbReference type="SAM" id="MobiDB-lite"/>
    </source>
</evidence>
<dbReference type="Pfam" id="PF04438">
    <property type="entry name" value="zf-HIT"/>
    <property type="match status" value="1"/>
</dbReference>
<proteinExistence type="inferred from homology"/>
<feature type="zinc finger region" description="C3H1-type" evidence="8">
    <location>
        <begin position="418"/>
        <end position="444"/>
    </location>
</feature>
<dbReference type="InterPro" id="IPR007529">
    <property type="entry name" value="Znf_HIT"/>
</dbReference>
<dbReference type="EMBL" id="ATMH01007368">
    <property type="protein sequence ID" value="EPY23988.1"/>
    <property type="molecule type" value="Genomic_DNA"/>
</dbReference>
<dbReference type="SUPFAM" id="SSF90229">
    <property type="entry name" value="CCCH zinc finger"/>
    <property type="match status" value="1"/>
</dbReference>
<dbReference type="GO" id="GO:0000463">
    <property type="term" value="P:maturation of LSU-rRNA from tricistronic rRNA transcript (SSU-rRNA, 5.8S rRNA, LSU-rRNA)"/>
    <property type="evidence" value="ECO:0007669"/>
    <property type="project" value="TreeGrafter"/>
</dbReference>
<dbReference type="Gene3D" id="3.30.60.190">
    <property type="match status" value="1"/>
</dbReference>
<dbReference type="SMART" id="SM00356">
    <property type="entry name" value="ZnF_C3H1"/>
    <property type="match status" value="2"/>
</dbReference>
<dbReference type="SUPFAM" id="SSF144232">
    <property type="entry name" value="HIT/MYND zinc finger-like"/>
    <property type="match status" value="1"/>
</dbReference>
<dbReference type="InterPro" id="IPR036855">
    <property type="entry name" value="Znf_CCCH_sf"/>
</dbReference>
<keyword evidence="14" id="KW-1185">Reference proteome</keyword>
<name>S9U4W8_9TRYP</name>
<keyword evidence="2 8" id="KW-0479">Metal-binding</keyword>
<keyword evidence="4 8" id="KW-0862">Zinc</keyword>
<evidence type="ECO:0008006" key="15">
    <source>
        <dbReference type="Google" id="ProtNLM"/>
    </source>
</evidence>
<feature type="zinc finger region" description="C3H1-type" evidence="8">
    <location>
        <begin position="445"/>
        <end position="472"/>
    </location>
</feature>
<protein>
    <recommendedName>
        <fullName evidence="15">HIT-type domain-containing protein</fullName>
    </recommendedName>
</protein>
<dbReference type="GO" id="GO:0000492">
    <property type="term" value="P:box C/D snoRNP assembly"/>
    <property type="evidence" value="ECO:0007669"/>
    <property type="project" value="TreeGrafter"/>
</dbReference>
<feature type="domain" description="C3H1-type" evidence="10">
    <location>
        <begin position="445"/>
        <end position="472"/>
    </location>
</feature>
<dbReference type="GO" id="GO:0008270">
    <property type="term" value="F:zinc ion binding"/>
    <property type="evidence" value="ECO:0007669"/>
    <property type="project" value="UniProtKB-UniRule"/>
</dbReference>
<comment type="similarity">
    <text evidence="6">Belongs to the BCD1 family.</text>
</comment>
<dbReference type="AlphaFoldDB" id="S9U4W8"/>
<dbReference type="EMBL" id="ATMH01008503">
    <property type="protein sequence ID" value="EPY21759.1"/>
    <property type="molecule type" value="Genomic_DNA"/>
</dbReference>
<dbReference type="Gene3D" id="4.10.1000.10">
    <property type="entry name" value="Zinc finger, CCCH-type"/>
    <property type="match status" value="1"/>
</dbReference>
<evidence type="ECO:0000313" key="14">
    <source>
        <dbReference type="Proteomes" id="UP000015354"/>
    </source>
</evidence>
<dbReference type="PROSITE" id="PS51083">
    <property type="entry name" value="ZF_HIT"/>
    <property type="match status" value="1"/>
</dbReference>
<comment type="function">
    <text evidence="5">Required for box C/D snoRNAs accumulation involved in snoRNA processing, snoRNA transport to the nucleolus and ribosome biogenesis.</text>
</comment>
<evidence type="ECO:0000313" key="12">
    <source>
        <dbReference type="EMBL" id="EPY21759.1"/>
    </source>
</evidence>